<evidence type="ECO:0000313" key="2">
    <source>
        <dbReference type="EMBL" id="KAF2252802.1"/>
    </source>
</evidence>
<feature type="compositionally biased region" description="Basic residues" evidence="1">
    <location>
        <begin position="1"/>
        <end position="35"/>
    </location>
</feature>
<sequence>MPPRKAKSRKSRKVAKGRHPTVGKKPGVPRRRTKKNDREGLLPLEVPEQKIEEYRFNATQSSLLLLPTELLEMIIFYLIPEQDVFIYWNGMNLRNALLKPRCENYYRWGEYSVPKRLSFQVPLVCRQLYHVAALLPYARLRFIFTEGSMRRWVCNRLPVQLAAVREVSPSAQWTEDVWTESQRPFSDIFPGLKRVVVDQKELFNLIRDPFKPETDRMLKGMISNALARREKKGLEIVFTEYIETWPIFAFENGFTYSR</sequence>
<evidence type="ECO:0000256" key="1">
    <source>
        <dbReference type="SAM" id="MobiDB-lite"/>
    </source>
</evidence>
<dbReference type="RefSeq" id="XP_033687806.1">
    <property type="nucleotide sequence ID" value="XM_033832773.1"/>
</dbReference>
<name>A0A6A6ISJ4_9PLEO</name>
<dbReference type="AlphaFoldDB" id="A0A6A6ISJ4"/>
<dbReference type="EMBL" id="ML987191">
    <property type="protein sequence ID" value="KAF2252802.1"/>
    <property type="molecule type" value="Genomic_DNA"/>
</dbReference>
<reference evidence="2" key="1">
    <citation type="journal article" date="2020" name="Stud. Mycol.">
        <title>101 Dothideomycetes genomes: a test case for predicting lifestyles and emergence of pathogens.</title>
        <authorList>
            <person name="Haridas S."/>
            <person name="Albert R."/>
            <person name="Binder M."/>
            <person name="Bloem J."/>
            <person name="Labutti K."/>
            <person name="Salamov A."/>
            <person name="Andreopoulos B."/>
            <person name="Baker S."/>
            <person name="Barry K."/>
            <person name="Bills G."/>
            <person name="Bluhm B."/>
            <person name="Cannon C."/>
            <person name="Castanera R."/>
            <person name="Culley D."/>
            <person name="Daum C."/>
            <person name="Ezra D."/>
            <person name="Gonzalez J."/>
            <person name="Henrissat B."/>
            <person name="Kuo A."/>
            <person name="Liang C."/>
            <person name="Lipzen A."/>
            <person name="Lutzoni F."/>
            <person name="Magnuson J."/>
            <person name="Mondo S."/>
            <person name="Nolan M."/>
            <person name="Ohm R."/>
            <person name="Pangilinan J."/>
            <person name="Park H.-J."/>
            <person name="Ramirez L."/>
            <person name="Alfaro M."/>
            <person name="Sun H."/>
            <person name="Tritt A."/>
            <person name="Yoshinaga Y."/>
            <person name="Zwiers L.-H."/>
            <person name="Turgeon B."/>
            <person name="Goodwin S."/>
            <person name="Spatafora J."/>
            <person name="Crous P."/>
            <person name="Grigoriev I."/>
        </authorList>
    </citation>
    <scope>NUCLEOTIDE SEQUENCE</scope>
    <source>
        <strain evidence="2">CBS 122368</strain>
    </source>
</reference>
<protein>
    <recommendedName>
        <fullName evidence="4">F-box domain-containing protein</fullName>
    </recommendedName>
</protein>
<evidence type="ECO:0000313" key="3">
    <source>
        <dbReference type="Proteomes" id="UP000800094"/>
    </source>
</evidence>
<keyword evidence="3" id="KW-1185">Reference proteome</keyword>
<organism evidence="2 3">
    <name type="scientific">Trematosphaeria pertusa</name>
    <dbReference type="NCBI Taxonomy" id="390896"/>
    <lineage>
        <taxon>Eukaryota</taxon>
        <taxon>Fungi</taxon>
        <taxon>Dikarya</taxon>
        <taxon>Ascomycota</taxon>
        <taxon>Pezizomycotina</taxon>
        <taxon>Dothideomycetes</taxon>
        <taxon>Pleosporomycetidae</taxon>
        <taxon>Pleosporales</taxon>
        <taxon>Massarineae</taxon>
        <taxon>Trematosphaeriaceae</taxon>
        <taxon>Trematosphaeria</taxon>
    </lineage>
</organism>
<dbReference type="Proteomes" id="UP000800094">
    <property type="component" value="Unassembled WGS sequence"/>
</dbReference>
<feature type="region of interest" description="Disordered" evidence="1">
    <location>
        <begin position="1"/>
        <end position="39"/>
    </location>
</feature>
<dbReference type="GeneID" id="54586103"/>
<evidence type="ECO:0008006" key="4">
    <source>
        <dbReference type="Google" id="ProtNLM"/>
    </source>
</evidence>
<gene>
    <name evidence="2" type="ORF">BU26DRAFT_560154</name>
</gene>
<proteinExistence type="predicted"/>
<accession>A0A6A6ISJ4</accession>